<dbReference type="InterPro" id="IPR029063">
    <property type="entry name" value="SAM-dependent_MTases_sf"/>
</dbReference>
<keyword evidence="2" id="KW-0808">Transferase</keyword>
<name>A0ABP7WNP0_9ACTN</name>
<keyword evidence="6" id="KW-1185">Reference proteome</keyword>
<dbReference type="EMBL" id="BAAAZG010000047">
    <property type="protein sequence ID" value="GAA4092552.1"/>
    <property type="molecule type" value="Genomic_DNA"/>
</dbReference>
<dbReference type="PANTHER" id="PTHR43464:SF19">
    <property type="entry name" value="UBIQUINONE BIOSYNTHESIS O-METHYLTRANSFERASE, MITOCHONDRIAL"/>
    <property type="match status" value="1"/>
</dbReference>
<dbReference type="SUPFAM" id="SSF53335">
    <property type="entry name" value="S-adenosyl-L-methionine-dependent methyltransferases"/>
    <property type="match status" value="1"/>
</dbReference>
<dbReference type="Pfam" id="PF13649">
    <property type="entry name" value="Methyltransf_25"/>
    <property type="match status" value="1"/>
</dbReference>
<accession>A0ABP7WNP0</accession>
<dbReference type="Gene3D" id="3.40.50.150">
    <property type="entry name" value="Vaccinia Virus protein VP39"/>
    <property type="match status" value="1"/>
</dbReference>
<evidence type="ECO:0000256" key="1">
    <source>
        <dbReference type="ARBA" id="ARBA00022603"/>
    </source>
</evidence>
<dbReference type="PANTHER" id="PTHR43464">
    <property type="entry name" value="METHYLTRANSFERASE"/>
    <property type="match status" value="1"/>
</dbReference>
<protein>
    <recommendedName>
        <fullName evidence="4">Methyltransferase domain-containing protein</fullName>
    </recommendedName>
</protein>
<evidence type="ECO:0000313" key="5">
    <source>
        <dbReference type="EMBL" id="GAA4092552.1"/>
    </source>
</evidence>
<dbReference type="RefSeq" id="WP_344954818.1">
    <property type="nucleotide sequence ID" value="NZ_BAAAZG010000047.1"/>
</dbReference>
<keyword evidence="3" id="KW-0949">S-adenosyl-L-methionine</keyword>
<evidence type="ECO:0000256" key="2">
    <source>
        <dbReference type="ARBA" id="ARBA00022679"/>
    </source>
</evidence>
<proteinExistence type="predicted"/>
<evidence type="ECO:0000256" key="3">
    <source>
        <dbReference type="ARBA" id="ARBA00022691"/>
    </source>
</evidence>
<reference evidence="6" key="1">
    <citation type="journal article" date="2019" name="Int. J. Syst. Evol. Microbiol.">
        <title>The Global Catalogue of Microorganisms (GCM) 10K type strain sequencing project: providing services to taxonomists for standard genome sequencing and annotation.</title>
        <authorList>
            <consortium name="The Broad Institute Genomics Platform"/>
            <consortium name="The Broad Institute Genome Sequencing Center for Infectious Disease"/>
            <person name="Wu L."/>
            <person name="Ma J."/>
        </authorList>
    </citation>
    <scope>NUCLEOTIDE SEQUENCE [LARGE SCALE GENOMIC DNA]</scope>
    <source>
        <strain evidence="6">JCM 16702</strain>
    </source>
</reference>
<dbReference type="Proteomes" id="UP001500683">
    <property type="component" value="Unassembled WGS sequence"/>
</dbReference>
<organism evidence="5 6">
    <name type="scientific">Actinomadura miaoliensis</name>
    <dbReference type="NCBI Taxonomy" id="430685"/>
    <lineage>
        <taxon>Bacteria</taxon>
        <taxon>Bacillati</taxon>
        <taxon>Actinomycetota</taxon>
        <taxon>Actinomycetes</taxon>
        <taxon>Streptosporangiales</taxon>
        <taxon>Thermomonosporaceae</taxon>
        <taxon>Actinomadura</taxon>
    </lineage>
</organism>
<sequence>MDETYTAEFAEIYEPFYRLRGKDWTAEAEYLVKLIRDRSPGARSLLDVGCGTGAHLETFDKLLDHVEGLDVAAPMRDVARRRLPHVTVHDGDMRDFDLGRRFDAVTCMFNAIGYMESVGQLRAAVRAMARHVVPGGVLVVEPWRFPDKFVDGHPVAEAGHPDGRAIARVSHSVRSGRAIRMQARYLVGEPGGIREFTQVHRLRLFTENEYLTAFASAGCPAEYREDDLTGRGLFIGVRR</sequence>
<dbReference type="CDD" id="cd02440">
    <property type="entry name" value="AdoMet_MTases"/>
    <property type="match status" value="1"/>
</dbReference>
<gene>
    <name evidence="5" type="ORF">GCM10022214_62790</name>
</gene>
<keyword evidence="1" id="KW-0489">Methyltransferase</keyword>
<comment type="caution">
    <text evidence="5">The sequence shown here is derived from an EMBL/GenBank/DDBJ whole genome shotgun (WGS) entry which is preliminary data.</text>
</comment>
<dbReference type="InterPro" id="IPR041698">
    <property type="entry name" value="Methyltransf_25"/>
</dbReference>
<dbReference type="Gene3D" id="2.20.130.10">
    <property type="entry name" value="CAC2371-like domains"/>
    <property type="match status" value="1"/>
</dbReference>
<evidence type="ECO:0000259" key="4">
    <source>
        <dbReference type="Pfam" id="PF13649"/>
    </source>
</evidence>
<feature type="domain" description="Methyltransferase" evidence="4">
    <location>
        <begin position="46"/>
        <end position="136"/>
    </location>
</feature>
<evidence type="ECO:0000313" key="6">
    <source>
        <dbReference type="Proteomes" id="UP001500683"/>
    </source>
</evidence>